<feature type="transmembrane region" description="Helical" evidence="6">
    <location>
        <begin position="124"/>
        <end position="145"/>
    </location>
</feature>
<dbReference type="Pfam" id="PF13440">
    <property type="entry name" value="Polysacc_synt_3"/>
    <property type="match status" value="1"/>
</dbReference>
<feature type="transmembrane region" description="Helical" evidence="6">
    <location>
        <begin position="400"/>
        <end position="420"/>
    </location>
</feature>
<comment type="subcellular location">
    <subcellularLocation>
        <location evidence="1">Cell membrane</location>
        <topology evidence="1">Multi-pass membrane protein</topology>
    </subcellularLocation>
</comment>
<evidence type="ECO:0000256" key="1">
    <source>
        <dbReference type="ARBA" id="ARBA00004651"/>
    </source>
</evidence>
<keyword evidence="3 6" id="KW-0812">Transmembrane</keyword>
<evidence type="ECO:0000256" key="4">
    <source>
        <dbReference type="ARBA" id="ARBA00022989"/>
    </source>
</evidence>
<reference evidence="7" key="1">
    <citation type="submission" date="2019-03" db="EMBL/GenBank/DDBJ databases">
        <title>Lake Tanganyika Metagenome-Assembled Genomes (MAGs).</title>
        <authorList>
            <person name="Tran P."/>
        </authorList>
    </citation>
    <scope>NUCLEOTIDE SEQUENCE</scope>
    <source>
        <strain evidence="7">M_DeepCast_400m_m2_100</strain>
    </source>
</reference>
<protein>
    <submittedName>
        <fullName evidence="7">Oligosaccharide flippase family protein</fullName>
    </submittedName>
</protein>
<feature type="transmembrane region" description="Helical" evidence="6">
    <location>
        <begin position="20"/>
        <end position="41"/>
    </location>
</feature>
<feature type="transmembrane region" description="Helical" evidence="6">
    <location>
        <begin position="301"/>
        <end position="323"/>
    </location>
</feature>
<dbReference type="Proteomes" id="UP000748308">
    <property type="component" value="Unassembled WGS sequence"/>
</dbReference>
<feature type="transmembrane region" description="Helical" evidence="6">
    <location>
        <begin position="86"/>
        <end position="112"/>
    </location>
</feature>
<feature type="transmembrane region" description="Helical" evidence="6">
    <location>
        <begin position="47"/>
        <end position="66"/>
    </location>
</feature>
<dbReference type="PANTHER" id="PTHR30250">
    <property type="entry name" value="PST FAMILY PREDICTED COLANIC ACID TRANSPORTER"/>
    <property type="match status" value="1"/>
</dbReference>
<feature type="transmembrane region" description="Helical" evidence="6">
    <location>
        <begin position="343"/>
        <end position="366"/>
    </location>
</feature>
<dbReference type="AlphaFoldDB" id="A0A937X763"/>
<dbReference type="EMBL" id="VGIY01000057">
    <property type="protein sequence ID" value="MBM3316926.1"/>
    <property type="molecule type" value="Genomic_DNA"/>
</dbReference>
<organism evidence="7 8">
    <name type="scientific">Eiseniibacteriota bacterium</name>
    <dbReference type="NCBI Taxonomy" id="2212470"/>
    <lineage>
        <taxon>Bacteria</taxon>
        <taxon>Candidatus Eiseniibacteriota</taxon>
    </lineage>
</organism>
<feature type="transmembrane region" description="Helical" evidence="6">
    <location>
        <begin position="373"/>
        <end position="394"/>
    </location>
</feature>
<evidence type="ECO:0000256" key="2">
    <source>
        <dbReference type="ARBA" id="ARBA00022475"/>
    </source>
</evidence>
<keyword evidence="4 6" id="KW-1133">Transmembrane helix</keyword>
<gene>
    <name evidence="7" type="ORF">FJY75_03645</name>
</gene>
<evidence type="ECO:0000256" key="6">
    <source>
        <dbReference type="SAM" id="Phobius"/>
    </source>
</evidence>
<dbReference type="InterPro" id="IPR050833">
    <property type="entry name" value="Poly_Biosynth_Transport"/>
</dbReference>
<dbReference type="PANTHER" id="PTHR30250:SF28">
    <property type="entry name" value="POLYSACCHARIDE BIOSYNTHESIS PROTEIN"/>
    <property type="match status" value="1"/>
</dbReference>
<keyword evidence="2" id="KW-1003">Cell membrane</keyword>
<sequence>MRAGAIVREAVASTFARHTAMLVSGTAVGYILTALASPLLGRLYSPADFGLLALFASLVGILGEAATARYELAIVLPERDEEAANLVALTAGVVVAASLAALALVALAGGAFARLLGSPELTPFLWWVPPVLLALGLDAALSHWMTRRRAFLRLSAMQIGRSAGTALTQVGAGLARAGSAGLVAGRVVGEACGFAGLALQLRPADRELFRRSIRLPEILRLARAYSDFPRFSMPQGLLNAVSQSLPPFLLAAFYDTSVAGLYAMGHRLLYLPARFIGQAVRQVYLQRASETRARGGDLHRLFTRATLGLAALGALPALAMVLWGPDLFRLALGPQWGEAGVYARWMTLWLYFAFVNPPAMVLMQVLRLQHLLLAYDATLLVARCAAFVLGGMLLSPLATIALFSLIGALFNAALPAALWWHTRRTRPSPEAPR</sequence>
<evidence type="ECO:0000313" key="8">
    <source>
        <dbReference type="Proteomes" id="UP000748308"/>
    </source>
</evidence>
<evidence type="ECO:0000256" key="3">
    <source>
        <dbReference type="ARBA" id="ARBA00022692"/>
    </source>
</evidence>
<accession>A0A937X763</accession>
<evidence type="ECO:0000256" key="5">
    <source>
        <dbReference type="ARBA" id="ARBA00023136"/>
    </source>
</evidence>
<proteinExistence type="predicted"/>
<comment type="caution">
    <text evidence="7">The sequence shown here is derived from an EMBL/GenBank/DDBJ whole genome shotgun (WGS) entry which is preliminary data.</text>
</comment>
<evidence type="ECO:0000313" key="7">
    <source>
        <dbReference type="EMBL" id="MBM3316926.1"/>
    </source>
</evidence>
<dbReference type="GO" id="GO:0005886">
    <property type="term" value="C:plasma membrane"/>
    <property type="evidence" value="ECO:0007669"/>
    <property type="project" value="UniProtKB-SubCell"/>
</dbReference>
<name>A0A937X763_UNCEI</name>
<keyword evidence="5 6" id="KW-0472">Membrane</keyword>